<feature type="coiled-coil region" evidence="1">
    <location>
        <begin position="375"/>
        <end position="402"/>
    </location>
</feature>
<evidence type="ECO:0000313" key="3">
    <source>
        <dbReference type="EMBL" id="CEF89504.1"/>
    </source>
</evidence>
<evidence type="ECO:0000256" key="1">
    <source>
        <dbReference type="SAM" id="Coils"/>
    </source>
</evidence>
<evidence type="ECO:0000256" key="2">
    <source>
        <dbReference type="SAM" id="MobiDB-lite"/>
    </source>
</evidence>
<dbReference type="EMBL" id="LN610576">
    <property type="protein sequence ID" value="CEF89504.1"/>
    <property type="molecule type" value="Genomic_DNA"/>
</dbReference>
<gene>
    <name evidence="3" type="primary">ORF14</name>
</gene>
<name>A0A0A1IWF8_9CAUD</name>
<feature type="region of interest" description="Disordered" evidence="2">
    <location>
        <begin position="1"/>
        <end position="28"/>
    </location>
</feature>
<organism evidence="3 4">
    <name type="scientific">Pseudomonas phage vB_PaeM_PAO1_Ab17</name>
    <dbReference type="NCBI Taxonomy" id="1548904"/>
    <lineage>
        <taxon>Viruses</taxon>
        <taxon>Duplodnaviria</taxon>
        <taxon>Heunggongvirae</taxon>
        <taxon>Uroviricota</taxon>
        <taxon>Caudoviricetes</taxon>
        <taxon>Vandenendeviridae</taxon>
        <taxon>Nankokuvirus</taxon>
        <taxon>Nankokuvirus Ab03</taxon>
    </lineage>
</organism>
<accession>A0A0A1IWF8</accession>
<reference evidence="4" key="1">
    <citation type="journal article" date="2015" name="PLoS ONE">
        <title>Investigation of a Large Collection of Pseudomonas aeruginosa Bacteriophages Collected from a Single Environmental Source in Abidjan, Cote d'Ivoire.</title>
        <authorList>
            <person name="Essoh C."/>
            <person name="Latino L."/>
            <person name="Midoux C."/>
            <person name="Blouin Y."/>
            <person name="Loukou G."/>
            <person name="Nguetta S.P."/>
            <person name="Lathro S."/>
            <person name="Cablanmian A."/>
            <person name="Kouassi A.K."/>
            <person name="Vergnaud G."/>
            <person name="Pourcel C."/>
        </authorList>
    </citation>
    <scope>NUCLEOTIDE SEQUENCE [LARGE SCALE GENOMIC DNA]</scope>
</reference>
<proteinExistence type="predicted"/>
<evidence type="ECO:0000313" key="4">
    <source>
        <dbReference type="Proteomes" id="UP000030225"/>
    </source>
</evidence>
<protein>
    <submittedName>
        <fullName evidence="3">Uncharacterized protein</fullName>
    </submittedName>
</protein>
<sequence>MMENRNGAAEAACPKCGGSGHADSGGVQSWGEPISIPCDCLTEQEEFLAWANEEYEVEEGYELNESNPAVMENKKGWMARAALPKRSKFRQHLDECADEVDTWPSYKREALKNPSPKCSTCHDQGEVFIGPGKVESHMLEEPEPIYAPCPDCEQPSPLQSEQAGGDERVKCAVCVDSGKVYDISGEGPWKCYACTGSHEVVGYANGDELDNMLDDRTAVLSPVKTSFHTVPVYREARDALEQPSGEVVVTKNESGAIVSVTRQDKEGRVLSVIAESQPSPVPTEGFTHFPELLESVQQMDAMLKANSAQAEAERLEVVGVRYEDGTILSAEDCGTALEVCAKVQTPLMTVAQHERIVGELRAVIAQLRQHKNDYMDSGQETYRALQNEIREREAEIARLDGLVSGRTAERDAALAEVERLTRDRDDCLKARMHYATQLGEALARVSELEKQEPVALANRGLHAFWVKWTEAAAGLYGPGIKLYAAPVVQAQHSVPKEFIGRLSEFLAQRGATGKALLRELRALCAAAPGKEVGHE</sequence>
<keyword evidence="1" id="KW-0175">Coiled coil</keyword>
<dbReference type="Proteomes" id="UP000030225">
    <property type="component" value="Segment"/>
</dbReference>